<dbReference type="EMBL" id="CP126653">
    <property type="protein sequence ID" value="WJZ89553.1"/>
    <property type="molecule type" value="Genomic_DNA"/>
</dbReference>
<dbReference type="SUPFAM" id="SSF55060">
    <property type="entry name" value="GHMP Kinase, C-terminal domain"/>
    <property type="match status" value="1"/>
</dbReference>
<dbReference type="NCBIfam" id="TIGR00154">
    <property type="entry name" value="ispE"/>
    <property type="match status" value="1"/>
</dbReference>
<keyword evidence="2" id="KW-0547">Nucleotide-binding</keyword>
<dbReference type="Proteomes" id="UP001227230">
    <property type="component" value="Chromosome 6"/>
</dbReference>
<dbReference type="Gene3D" id="3.30.70.890">
    <property type="entry name" value="GHMP kinase, C-terminal domain"/>
    <property type="match status" value="1"/>
</dbReference>
<evidence type="ECO:0000256" key="3">
    <source>
        <dbReference type="ARBA" id="ARBA00022777"/>
    </source>
</evidence>
<evidence type="ECO:0000256" key="4">
    <source>
        <dbReference type="ARBA" id="ARBA00022840"/>
    </source>
</evidence>
<dbReference type="SUPFAM" id="SSF54211">
    <property type="entry name" value="Ribosomal protein S5 domain 2-like"/>
    <property type="match status" value="1"/>
</dbReference>
<dbReference type="Gene3D" id="3.30.230.10">
    <property type="match status" value="1"/>
</dbReference>
<keyword evidence="7" id="KW-1185">Reference proteome</keyword>
<dbReference type="InterPro" id="IPR036554">
    <property type="entry name" value="GHMP_kinase_C_sf"/>
</dbReference>
<dbReference type="Pfam" id="PF00288">
    <property type="entry name" value="GHMP_kinases_N"/>
    <property type="match status" value="1"/>
</dbReference>
<dbReference type="InterPro" id="IPR014721">
    <property type="entry name" value="Ribsml_uS5_D2-typ_fold_subgr"/>
</dbReference>
<name>A0ABY9C2V6_VITVI</name>
<reference evidence="6 7" key="1">
    <citation type="journal article" date="2023" name="Hortic Res">
        <title>The complete reference genome for grapevine (Vitis vinifera L.) genetics and breeding.</title>
        <authorList>
            <person name="Shi X."/>
            <person name="Cao S."/>
            <person name="Wang X."/>
            <person name="Huang S."/>
            <person name="Wang Y."/>
            <person name="Liu Z."/>
            <person name="Liu W."/>
            <person name="Leng X."/>
            <person name="Peng Y."/>
            <person name="Wang N."/>
            <person name="Wang Y."/>
            <person name="Ma Z."/>
            <person name="Xu X."/>
            <person name="Zhang F."/>
            <person name="Xue H."/>
            <person name="Zhong H."/>
            <person name="Wang Y."/>
            <person name="Zhang K."/>
            <person name="Velt A."/>
            <person name="Avia K."/>
            <person name="Holtgrawe D."/>
            <person name="Grimplet J."/>
            <person name="Matus J.T."/>
            <person name="Ware D."/>
            <person name="Wu X."/>
            <person name="Wang H."/>
            <person name="Liu C."/>
            <person name="Fang Y."/>
            <person name="Rustenholz C."/>
            <person name="Cheng Z."/>
            <person name="Xiao H."/>
            <person name="Zhou Y."/>
        </authorList>
    </citation>
    <scope>NUCLEOTIDE SEQUENCE [LARGE SCALE GENOMIC DNA]</scope>
    <source>
        <strain evidence="7">cv. Pinot noir / PN40024</strain>
        <tissue evidence="6">Leaf</tissue>
    </source>
</reference>
<accession>A0ABY9C2V6</accession>
<dbReference type="PANTHER" id="PTHR43527:SF2">
    <property type="entry name" value="4-DIPHOSPHOCYTIDYL-2-C-METHYL-D-ERYTHRITOL KINASE, CHLOROPLASTIC"/>
    <property type="match status" value="1"/>
</dbReference>
<keyword evidence="1" id="KW-0808">Transferase</keyword>
<evidence type="ECO:0000256" key="1">
    <source>
        <dbReference type="ARBA" id="ARBA00022679"/>
    </source>
</evidence>
<keyword evidence="3" id="KW-0418">Kinase</keyword>
<dbReference type="InterPro" id="IPR006204">
    <property type="entry name" value="GHMP_kinase_N_dom"/>
</dbReference>
<gene>
    <name evidence="6" type="ORF">VitviT2T_008765</name>
</gene>
<organism evidence="6 7">
    <name type="scientific">Vitis vinifera</name>
    <name type="common">Grape</name>
    <dbReference type="NCBI Taxonomy" id="29760"/>
    <lineage>
        <taxon>Eukaryota</taxon>
        <taxon>Viridiplantae</taxon>
        <taxon>Streptophyta</taxon>
        <taxon>Embryophyta</taxon>
        <taxon>Tracheophyta</taxon>
        <taxon>Spermatophyta</taxon>
        <taxon>Magnoliopsida</taxon>
        <taxon>eudicotyledons</taxon>
        <taxon>Gunneridae</taxon>
        <taxon>Pentapetalae</taxon>
        <taxon>rosids</taxon>
        <taxon>Vitales</taxon>
        <taxon>Vitaceae</taxon>
        <taxon>Viteae</taxon>
        <taxon>Vitis</taxon>
    </lineage>
</organism>
<evidence type="ECO:0000313" key="6">
    <source>
        <dbReference type="EMBL" id="WJZ89553.1"/>
    </source>
</evidence>
<dbReference type="PANTHER" id="PTHR43527">
    <property type="entry name" value="4-DIPHOSPHOCYTIDYL-2-C-METHYL-D-ERYTHRITOL KINASE, CHLOROPLASTIC"/>
    <property type="match status" value="1"/>
</dbReference>
<evidence type="ECO:0000313" key="7">
    <source>
        <dbReference type="Proteomes" id="UP001227230"/>
    </source>
</evidence>
<dbReference type="HAMAP" id="MF_00061">
    <property type="entry name" value="IspE"/>
    <property type="match status" value="1"/>
</dbReference>
<evidence type="ECO:0000256" key="2">
    <source>
        <dbReference type="ARBA" id="ARBA00022741"/>
    </source>
</evidence>
<keyword evidence="4" id="KW-0067">ATP-binding</keyword>
<dbReference type="InterPro" id="IPR004424">
    <property type="entry name" value="IspE"/>
</dbReference>
<sequence>MAMASSQFFCDHQLHPSCNSIRRTTLPSFRPHGSSSFRPKPQFQRTPFLRVRASAGRKQVEIVYNPDERINNLADEVDKNAGLSRLTLFSPCKINVFLRITGKRADGFHDLASLFHVISLGDIIKFSLSPSKTKDRLSTNVPGVPLDESNLIIKALNLYRKKTGTDNYFWVHLDKKVPTGAGLGGGSSNAATALWAANQFSGCLATEKELQQWSSEIGSDIPFFFSNGAAFCTGRGEVVEDISLPIPLDIPMVLVKPPQACSTAEVYKHLRLDQTSKVDPITLLEKISKNRISQDVCINDLEPPAFEVLPSLKRLKQRIIAASRGQYDAVFMSGSGSTIVGIGSPDPPQFIYDDDEYQDVFLSEASFITRAANQWYTQPASTGACYNSPNQSME</sequence>
<dbReference type="InterPro" id="IPR020568">
    <property type="entry name" value="Ribosomal_Su5_D2-typ_SF"/>
</dbReference>
<protein>
    <recommendedName>
        <fullName evidence="5">GHMP kinase N-terminal domain-containing protein</fullName>
    </recommendedName>
</protein>
<feature type="domain" description="GHMP kinase N-terminal" evidence="5">
    <location>
        <begin position="150"/>
        <end position="227"/>
    </location>
</feature>
<evidence type="ECO:0000259" key="5">
    <source>
        <dbReference type="Pfam" id="PF00288"/>
    </source>
</evidence>
<proteinExistence type="inferred from homology"/>